<name>A0A6J6VK82_9ZZZZ</name>
<keyword evidence="1" id="KW-0472">Membrane</keyword>
<dbReference type="AlphaFoldDB" id="A0A6J6VK82"/>
<gene>
    <name evidence="2" type="ORF">UFOPK2761_03444</name>
</gene>
<dbReference type="EMBL" id="CAEZYQ010000051">
    <property type="protein sequence ID" value="CAB4771936.1"/>
    <property type="molecule type" value="Genomic_DNA"/>
</dbReference>
<keyword evidence="1" id="KW-0812">Transmembrane</keyword>
<organism evidence="2">
    <name type="scientific">freshwater metagenome</name>
    <dbReference type="NCBI Taxonomy" id="449393"/>
    <lineage>
        <taxon>unclassified sequences</taxon>
        <taxon>metagenomes</taxon>
        <taxon>ecological metagenomes</taxon>
    </lineage>
</organism>
<protein>
    <submittedName>
        <fullName evidence="2">Unannotated protein</fullName>
    </submittedName>
</protein>
<proteinExistence type="predicted"/>
<dbReference type="InterPro" id="IPR025329">
    <property type="entry name" value="DUF4235"/>
</dbReference>
<keyword evidence="1" id="KW-1133">Transmembrane helix</keyword>
<feature type="transmembrane region" description="Helical" evidence="1">
    <location>
        <begin position="50"/>
        <end position="68"/>
    </location>
</feature>
<accession>A0A6J6VK82</accession>
<dbReference type="Pfam" id="PF14019">
    <property type="entry name" value="DUF4235"/>
    <property type="match status" value="1"/>
</dbReference>
<reference evidence="2" key="1">
    <citation type="submission" date="2020-05" db="EMBL/GenBank/DDBJ databases">
        <authorList>
            <person name="Chiriac C."/>
            <person name="Salcher M."/>
            <person name="Ghai R."/>
            <person name="Kavagutti S V."/>
        </authorList>
    </citation>
    <scope>NUCLEOTIDE SEQUENCE</scope>
</reference>
<evidence type="ECO:0000313" key="2">
    <source>
        <dbReference type="EMBL" id="CAB4771936.1"/>
    </source>
</evidence>
<sequence length="92" mass="9605">MSKTWSVMEKGSGIGAAIVARKALTTGWSKAARRKPPENPADPDVALAEAMAWAVATGALIAVARTLAMRGAARYYVKSTGHLPPGLEKDGQ</sequence>
<evidence type="ECO:0000256" key="1">
    <source>
        <dbReference type="SAM" id="Phobius"/>
    </source>
</evidence>